<proteinExistence type="predicted"/>
<feature type="signal peptide" evidence="1">
    <location>
        <begin position="1"/>
        <end position="23"/>
    </location>
</feature>
<sequence>MKKKLTSLLAVLLVFSFAASASAAVARWSYLSTLAITLEEKDDGIQWGATAMAYSVQSVTAVKVDVKLQLRTSTGWLTVASKSNKESSHISGAGGTYTDNIAGDSYRVSAEVYIYDGSTELEYVGPIYEYLDT</sequence>
<dbReference type="GeneID" id="93227838"/>
<gene>
    <name evidence="2" type="ORF">C7373_101434</name>
</gene>
<keyword evidence="1" id="KW-0732">Signal</keyword>
<organism evidence="2 3">
    <name type="scientific">Intestinimonas butyriciproducens</name>
    <dbReference type="NCBI Taxonomy" id="1297617"/>
    <lineage>
        <taxon>Bacteria</taxon>
        <taxon>Bacillati</taxon>
        <taxon>Bacillota</taxon>
        <taxon>Clostridia</taxon>
        <taxon>Eubacteriales</taxon>
        <taxon>Intestinimonas</taxon>
    </lineage>
</organism>
<dbReference type="AlphaFoldDB" id="A0A2U1CG99"/>
<accession>A0A2U1CG99</accession>
<name>A0A2U1CG99_9FIRM</name>
<protein>
    <submittedName>
        <fullName evidence="2">Uncharacterized protein</fullName>
    </submittedName>
</protein>
<dbReference type="RefSeq" id="WP_116721541.1">
    <property type="nucleotide sequence ID" value="NZ_CP011524.1"/>
</dbReference>
<feature type="chain" id="PRO_5015693150" evidence="1">
    <location>
        <begin position="24"/>
        <end position="133"/>
    </location>
</feature>
<comment type="caution">
    <text evidence="2">The sequence shown here is derived from an EMBL/GenBank/DDBJ whole genome shotgun (WGS) entry which is preliminary data.</text>
</comment>
<evidence type="ECO:0000256" key="1">
    <source>
        <dbReference type="SAM" id="SignalP"/>
    </source>
</evidence>
<dbReference type="Proteomes" id="UP000245778">
    <property type="component" value="Unassembled WGS sequence"/>
</dbReference>
<reference evidence="2 3" key="1">
    <citation type="submission" date="2018-04" db="EMBL/GenBank/DDBJ databases">
        <title>Genomic Encyclopedia of Type Strains, Phase IV (KMG-IV): sequencing the most valuable type-strain genomes for metagenomic binning, comparative biology and taxonomic classification.</title>
        <authorList>
            <person name="Goeker M."/>
        </authorList>
    </citation>
    <scope>NUCLEOTIDE SEQUENCE [LARGE SCALE GENOMIC DNA]</scope>
    <source>
        <strain evidence="2 3">DSM 26588</strain>
    </source>
</reference>
<evidence type="ECO:0000313" key="2">
    <source>
        <dbReference type="EMBL" id="PVY59920.1"/>
    </source>
</evidence>
<evidence type="ECO:0000313" key="3">
    <source>
        <dbReference type="Proteomes" id="UP000245778"/>
    </source>
</evidence>
<dbReference type="EMBL" id="QEKK01000001">
    <property type="protein sequence ID" value="PVY59920.1"/>
    <property type="molecule type" value="Genomic_DNA"/>
</dbReference>